<evidence type="ECO:0000256" key="2">
    <source>
        <dbReference type="SAM" id="SignalP"/>
    </source>
</evidence>
<comment type="caution">
    <text evidence="3">The sequence shown here is derived from an EMBL/GenBank/DDBJ whole genome shotgun (WGS) entry which is preliminary data.</text>
</comment>
<name>A0ABT5CGE7_9BACT</name>
<dbReference type="PROSITE" id="PS51257">
    <property type="entry name" value="PROKAR_LIPOPROTEIN"/>
    <property type="match status" value="1"/>
</dbReference>
<protein>
    <recommendedName>
        <fullName evidence="5">RND transporter</fullName>
    </recommendedName>
</protein>
<evidence type="ECO:0000256" key="1">
    <source>
        <dbReference type="SAM" id="MobiDB-lite"/>
    </source>
</evidence>
<reference evidence="3 4" key="1">
    <citation type="submission" date="2023-01" db="EMBL/GenBank/DDBJ databases">
        <title>Minimal conservation of predation-associated metabolite biosynthetic gene clusters underscores biosynthetic potential of Myxococcota including descriptions for ten novel species: Archangium lansinium sp. nov., Myxococcus landrumus sp. nov., Nannocystis bai.</title>
        <authorList>
            <person name="Ahearne A."/>
            <person name="Stevens C."/>
            <person name="Dowd S."/>
        </authorList>
    </citation>
    <scope>NUCLEOTIDE SEQUENCE [LARGE SCALE GENOMIC DNA]</scope>
    <source>
        <strain evidence="3 4">WIWO2</strain>
    </source>
</reference>
<dbReference type="Proteomes" id="UP001217485">
    <property type="component" value="Unassembled WGS sequence"/>
</dbReference>
<feature type="region of interest" description="Disordered" evidence="1">
    <location>
        <begin position="24"/>
        <end position="52"/>
    </location>
</feature>
<keyword evidence="2" id="KW-0732">Signal</keyword>
<keyword evidence="4" id="KW-1185">Reference proteome</keyword>
<feature type="chain" id="PRO_5045721973" description="RND transporter" evidence="2">
    <location>
        <begin position="24"/>
        <end position="109"/>
    </location>
</feature>
<evidence type="ECO:0000313" key="3">
    <source>
        <dbReference type="EMBL" id="MDC0685500.1"/>
    </source>
</evidence>
<dbReference type="RefSeq" id="WP_272103815.1">
    <property type="nucleotide sequence ID" value="NZ_JAQNDK010000006.1"/>
</dbReference>
<dbReference type="EMBL" id="JAQNDK010000006">
    <property type="protein sequence ID" value="MDC0685500.1"/>
    <property type="molecule type" value="Genomic_DNA"/>
</dbReference>
<evidence type="ECO:0000313" key="4">
    <source>
        <dbReference type="Proteomes" id="UP001217485"/>
    </source>
</evidence>
<proteinExistence type="predicted"/>
<feature type="signal peptide" evidence="2">
    <location>
        <begin position="1"/>
        <end position="23"/>
    </location>
</feature>
<gene>
    <name evidence="3" type="ORF">POL72_47785</name>
</gene>
<accession>A0ABT5CGE7</accession>
<sequence>MKLRSISVLICVFALGAASCSKEAPSAGKAAPEQTQANAAHAPADVKPGSHEDWCGEHQVPESQCTRCNPDLIPAFKATGDWCAEHGLPESQCLKCNPDLKIVRPPKES</sequence>
<organism evidence="3 4">
    <name type="scientific">Sorangium atrum</name>
    <dbReference type="NCBI Taxonomy" id="2995308"/>
    <lineage>
        <taxon>Bacteria</taxon>
        <taxon>Pseudomonadati</taxon>
        <taxon>Myxococcota</taxon>
        <taxon>Polyangia</taxon>
        <taxon>Polyangiales</taxon>
        <taxon>Polyangiaceae</taxon>
        <taxon>Sorangium</taxon>
    </lineage>
</organism>
<evidence type="ECO:0008006" key="5">
    <source>
        <dbReference type="Google" id="ProtNLM"/>
    </source>
</evidence>